<dbReference type="Pfam" id="PF05380">
    <property type="entry name" value="Peptidase_A17"/>
    <property type="match status" value="1"/>
</dbReference>
<proteinExistence type="predicted"/>
<sequence length="90" mass="10210">RSVLFLTAKLFDPLGWLAPNIISAKIAIQSTWLQGLDWDTPLDDAFARQWQAFQKELSLLKEIRVPRWIGLTISTAVVEVHGFADAFERA</sequence>
<protein>
    <submittedName>
        <fullName evidence="1">Gag-pol polyprotein</fullName>
    </submittedName>
</protein>
<comment type="caution">
    <text evidence="1">The sequence shown here is derived from an EMBL/GenBank/DDBJ whole genome shotgun (WGS) entry which is preliminary data.</text>
</comment>
<keyword evidence="2" id="KW-1185">Reference proteome</keyword>
<accession>A0A0J7K2Q3</accession>
<evidence type="ECO:0000313" key="1">
    <source>
        <dbReference type="EMBL" id="KMQ84718.1"/>
    </source>
</evidence>
<dbReference type="PANTHER" id="PTHR47331">
    <property type="entry name" value="PHD-TYPE DOMAIN-CONTAINING PROTEIN"/>
    <property type="match status" value="1"/>
</dbReference>
<organism evidence="1 2">
    <name type="scientific">Lasius niger</name>
    <name type="common">Black garden ant</name>
    <dbReference type="NCBI Taxonomy" id="67767"/>
    <lineage>
        <taxon>Eukaryota</taxon>
        <taxon>Metazoa</taxon>
        <taxon>Ecdysozoa</taxon>
        <taxon>Arthropoda</taxon>
        <taxon>Hexapoda</taxon>
        <taxon>Insecta</taxon>
        <taxon>Pterygota</taxon>
        <taxon>Neoptera</taxon>
        <taxon>Endopterygota</taxon>
        <taxon>Hymenoptera</taxon>
        <taxon>Apocrita</taxon>
        <taxon>Aculeata</taxon>
        <taxon>Formicoidea</taxon>
        <taxon>Formicidae</taxon>
        <taxon>Formicinae</taxon>
        <taxon>Lasius</taxon>
        <taxon>Lasius</taxon>
    </lineage>
</organism>
<gene>
    <name evidence="1" type="ORF">RF55_17254</name>
</gene>
<dbReference type="AlphaFoldDB" id="A0A0J7K2Q3"/>
<name>A0A0J7K2Q3_LASNI</name>
<evidence type="ECO:0000313" key="2">
    <source>
        <dbReference type="Proteomes" id="UP000036403"/>
    </source>
</evidence>
<dbReference type="STRING" id="67767.A0A0J7K2Q3"/>
<dbReference type="EMBL" id="LBMM01015678">
    <property type="protein sequence ID" value="KMQ84718.1"/>
    <property type="molecule type" value="Genomic_DNA"/>
</dbReference>
<reference evidence="1 2" key="1">
    <citation type="submission" date="2015-04" db="EMBL/GenBank/DDBJ databases">
        <title>Lasius niger genome sequencing.</title>
        <authorList>
            <person name="Konorov E.A."/>
            <person name="Nikitin M.A."/>
            <person name="Kirill M.V."/>
            <person name="Chang P."/>
        </authorList>
    </citation>
    <scope>NUCLEOTIDE SEQUENCE [LARGE SCALE GENOMIC DNA]</scope>
    <source>
        <tissue evidence="1">Whole</tissue>
    </source>
</reference>
<dbReference type="Proteomes" id="UP000036403">
    <property type="component" value="Unassembled WGS sequence"/>
</dbReference>
<dbReference type="PaxDb" id="67767-A0A0J7K2Q3"/>
<dbReference type="InterPro" id="IPR008042">
    <property type="entry name" value="Retrotrans_Pao"/>
</dbReference>
<feature type="non-terminal residue" evidence="1">
    <location>
        <position position="1"/>
    </location>
</feature>
<dbReference type="OrthoDB" id="7554397at2759"/>